<gene>
    <name evidence="2" type="ORF">WMN62_03030</name>
</gene>
<accession>A0ABU8Y784</accession>
<evidence type="ECO:0000313" key="2">
    <source>
        <dbReference type="EMBL" id="MEK0170434.1"/>
    </source>
</evidence>
<dbReference type="EMBL" id="JBBLYY010000019">
    <property type="protein sequence ID" value="MEK0170434.1"/>
    <property type="molecule type" value="Genomic_DNA"/>
</dbReference>
<dbReference type="Proteomes" id="UP001370299">
    <property type="component" value="Unassembled WGS sequence"/>
</dbReference>
<comment type="caution">
    <text evidence="2">The sequence shown here is derived from an EMBL/GenBank/DDBJ whole genome shotgun (WGS) entry which is preliminary data.</text>
</comment>
<keyword evidence="3" id="KW-1185">Reference proteome</keyword>
<evidence type="ECO:0000256" key="1">
    <source>
        <dbReference type="SAM" id="Phobius"/>
    </source>
</evidence>
<feature type="transmembrane region" description="Helical" evidence="1">
    <location>
        <begin position="12"/>
        <end position="32"/>
    </location>
</feature>
<keyword evidence="1" id="KW-0472">Membrane</keyword>
<evidence type="ECO:0000313" key="3">
    <source>
        <dbReference type="Proteomes" id="UP001370299"/>
    </source>
</evidence>
<sequence>MTRTHPARPHRLVLIAAAVVLVIGVVLLFTPWDGLIPVLAWVLIVASIALGAITLFFARAPRS</sequence>
<organism evidence="2 3">
    <name type="scientific">Curtobacterium citreum</name>
    <dbReference type="NCBI Taxonomy" id="2036"/>
    <lineage>
        <taxon>Bacteria</taxon>
        <taxon>Bacillati</taxon>
        <taxon>Actinomycetota</taxon>
        <taxon>Actinomycetes</taxon>
        <taxon>Micrococcales</taxon>
        <taxon>Microbacteriaceae</taxon>
        <taxon>Curtobacterium</taxon>
    </lineage>
</organism>
<feature type="transmembrane region" description="Helical" evidence="1">
    <location>
        <begin position="38"/>
        <end position="58"/>
    </location>
</feature>
<keyword evidence="1" id="KW-1133">Transmembrane helix</keyword>
<name>A0ABU8Y784_9MICO</name>
<protein>
    <recommendedName>
        <fullName evidence="4">DUF4175 domain-containing protein</fullName>
    </recommendedName>
</protein>
<proteinExistence type="predicted"/>
<evidence type="ECO:0008006" key="4">
    <source>
        <dbReference type="Google" id="ProtNLM"/>
    </source>
</evidence>
<keyword evidence="1" id="KW-0812">Transmembrane</keyword>
<reference evidence="2 3" key="1">
    <citation type="submission" date="2024-03" db="EMBL/GenBank/DDBJ databases">
        <title>Whole genomes of four grape xylem sap localized bacterial endophytes.</title>
        <authorList>
            <person name="Kumar G."/>
            <person name="Savka M.A."/>
        </authorList>
    </citation>
    <scope>NUCLEOTIDE SEQUENCE [LARGE SCALE GENOMIC DNA]</scope>
    <source>
        <strain evidence="2 3">RIT_GXS8</strain>
    </source>
</reference>
<dbReference type="RefSeq" id="WP_340195817.1">
    <property type="nucleotide sequence ID" value="NZ_JBBKAP010000009.1"/>
</dbReference>